<name>U9T8I1_RHIID</name>
<evidence type="ECO:0000313" key="2">
    <source>
        <dbReference type="EMBL" id="ERZ99665.1"/>
    </source>
</evidence>
<feature type="region of interest" description="Disordered" evidence="1">
    <location>
        <begin position="76"/>
        <end position="97"/>
    </location>
</feature>
<dbReference type="HOGENOM" id="CLU_2347798_0_0_1"/>
<feature type="compositionally biased region" description="Polar residues" evidence="1">
    <location>
        <begin position="1"/>
        <end position="10"/>
    </location>
</feature>
<protein>
    <submittedName>
        <fullName evidence="2">Uncharacterized protein</fullName>
    </submittedName>
</protein>
<reference evidence="2" key="1">
    <citation type="submission" date="2013-07" db="EMBL/GenBank/DDBJ databases">
        <title>The genome of an arbuscular mycorrhizal fungus provides insights into the evolution of the oldest plant symbiosis.</title>
        <authorList>
            <consortium name="DOE Joint Genome Institute"/>
            <person name="Tisserant E."/>
            <person name="Malbreil M."/>
            <person name="Kuo A."/>
            <person name="Kohler A."/>
            <person name="Symeonidi A."/>
            <person name="Balestrini R."/>
            <person name="Charron P."/>
            <person name="Duensing N."/>
            <person name="Frei-dit-Frey N."/>
            <person name="Gianinazzi-Pearson V."/>
            <person name="Gilbert B."/>
            <person name="Handa Y."/>
            <person name="Hijri M."/>
            <person name="Kaul R."/>
            <person name="Kawaguchi M."/>
            <person name="Krajinski F."/>
            <person name="Lammers P."/>
            <person name="Lapierre D."/>
            <person name="Masclaux F.G."/>
            <person name="Murat C."/>
            <person name="Morin E."/>
            <person name="Ndikumana S."/>
            <person name="Pagni M."/>
            <person name="Petitpierre D."/>
            <person name="Requena N."/>
            <person name="Rosikiewicz P."/>
            <person name="Riley R."/>
            <person name="Saito K."/>
            <person name="San Clemente H."/>
            <person name="Shapiro H."/>
            <person name="van Tuinen D."/>
            <person name="Becard G."/>
            <person name="Bonfante P."/>
            <person name="Paszkowski U."/>
            <person name="Shachar-Hill Y."/>
            <person name="Young J.P."/>
            <person name="Sanders I.R."/>
            <person name="Henrissat B."/>
            <person name="Rensing S.A."/>
            <person name="Grigoriev I.V."/>
            <person name="Corradi N."/>
            <person name="Roux C."/>
            <person name="Martin F."/>
        </authorList>
    </citation>
    <scope>NUCLEOTIDE SEQUENCE</scope>
    <source>
        <strain evidence="2">DAOM 197198</strain>
    </source>
</reference>
<dbReference type="VEuPathDB" id="FungiDB:RhiirFUN_015995"/>
<evidence type="ECO:0000256" key="1">
    <source>
        <dbReference type="SAM" id="MobiDB-lite"/>
    </source>
</evidence>
<feature type="compositionally biased region" description="Basic and acidic residues" evidence="1">
    <location>
        <begin position="24"/>
        <end position="33"/>
    </location>
</feature>
<gene>
    <name evidence="2" type="ORF">GLOINDRAFT_1004</name>
</gene>
<sequence>MATSTSSSSVLGDKHDNLSTTFADEPKPIKDTLIDPTKELCGDKEDQQHVKFGTLPTIEKKEKKVKRRRTPYAWDDKLRPVFDDDDKKKADKNIDNV</sequence>
<dbReference type="AlphaFoldDB" id="U9T8I1"/>
<dbReference type="EMBL" id="KI297796">
    <property type="protein sequence ID" value="ERZ99665.1"/>
    <property type="molecule type" value="Genomic_DNA"/>
</dbReference>
<proteinExistence type="predicted"/>
<accession>U9T8I1</accession>
<feature type="region of interest" description="Disordered" evidence="1">
    <location>
        <begin position="1"/>
        <end position="33"/>
    </location>
</feature>
<organism evidence="2">
    <name type="scientific">Rhizophagus irregularis (strain DAOM 181602 / DAOM 197198 / MUCL 43194)</name>
    <name type="common">Arbuscular mycorrhizal fungus</name>
    <name type="synonym">Glomus intraradices</name>
    <dbReference type="NCBI Taxonomy" id="747089"/>
    <lineage>
        <taxon>Eukaryota</taxon>
        <taxon>Fungi</taxon>
        <taxon>Fungi incertae sedis</taxon>
        <taxon>Mucoromycota</taxon>
        <taxon>Glomeromycotina</taxon>
        <taxon>Glomeromycetes</taxon>
        <taxon>Glomerales</taxon>
        <taxon>Glomeraceae</taxon>
        <taxon>Rhizophagus</taxon>
    </lineage>
</organism>